<feature type="repeat" description="TPR" evidence="1">
    <location>
        <begin position="161"/>
        <end position="194"/>
    </location>
</feature>
<keyword evidence="4" id="KW-1185">Reference proteome</keyword>
<keyword evidence="2" id="KW-0472">Membrane</keyword>
<dbReference type="InterPro" id="IPR011990">
    <property type="entry name" value="TPR-like_helical_dom_sf"/>
</dbReference>
<keyword evidence="2" id="KW-0812">Transmembrane</keyword>
<organism evidence="3 4">
    <name type="scientific">Saccharicrinis carchari</name>
    <dbReference type="NCBI Taxonomy" id="1168039"/>
    <lineage>
        <taxon>Bacteria</taxon>
        <taxon>Pseudomonadati</taxon>
        <taxon>Bacteroidota</taxon>
        <taxon>Bacteroidia</taxon>
        <taxon>Marinilabiliales</taxon>
        <taxon>Marinilabiliaceae</taxon>
        <taxon>Saccharicrinis</taxon>
    </lineage>
</organism>
<reference evidence="3 4" key="1">
    <citation type="submission" date="2017-05" db="EMBL/GenBank/DDBJ databases">
        <authorList>
            <person name="Varghese N."/>
            <person name="Submissions S."/>
        </authorList>
    </citation>
    <scope>NUCLEOTIDE SEQUENCE [LARGE SCALE GENOMIC DNA]</scope>
    <source>
        <strain evidence="3 4">DSM 27040</strain>
    </source>
</reference>
<dbReference type="PANTHER" id="PTHR12558:SF44">
    <property type="entry name" value="TETRATRICOPEPTIDE REPEAT-CONTAINING PROTEIN"/>
    <property type="match status" value="1"/>
</dbReference>
<sequence length="435" mass="51005">MYKNNSRNSSEFKGYSPLWPFCSLKSLQSAVGYYSCTERYHTLRRTMKVHITLTIILTFLVGLLNAQTVEELYNKRDFKELIKFADKTEELTKEQLYCVGYAFFQLENDKKAIEMYDKAIAKGLDDDYIYLYKGLSLRYDQQFDKAVETFKIAIEKNPIGQKNYTELGNTYYYQKKYDSALVYFRKAREMEFELGDPYFKVPDVYHIQQEFKKALEEYYISASLINKEDPTYVEILKSIGLLEYADTKNYPKSIKAYSEVLSIVPNEYNLYAKLIKAYYANENYVKGDSLFSILKTKYENNELPKEMEEIKGETVDEFTWNSQRVSAMKYYKTPTEFAEPIYQFFLIDKTGTKVEKKILTEKTSFDLDGTIHILCGIDKETGTHYTYPIGWKTDEIDYKKLKEYVILILEGELKSQASSNFSSGNKSKKKKKKGK</sequence>
<dbReference type="PANTHER" id="PTHR12558">
    <property type="entry name" value="CELL DIVISION CYCLE 16,23,27"/>
    <property type="match status" value="1"/>
</dbReference>
<keyword evidence="1" id="KW-0802">TPR repeat</keyword>
<keyword evidence="2" id="KW-1133">Transmembrane helix</keyword>
<dbReference type="Proteomes" id="UP000319040">
    <property type="component" value="Unassembled WGS sequence"/>
</dbReference>
<dbReference type="SUPFAM" id="SSF48452">
    <property type="entry name" value="TPR-like"/>
    <property type="match status" value="2"/>
</dbReference>
<dbReference type="EMBL" id="FXTB01000026">
    <property type="protein sequence ID" value="SMO94824.1"/>
    <property type="molecule type" value="Genomic_DNA"/>
</dbReference>
<dbReference type="GO" id="GO:0051301">
    <property type="term" value="P:cell division"/>
    <property type="evidence" value="ECO:0007669"/>
    <property type="project" value="TreeGrafter"/>
</dbReference>
<dbReference type="AlphaFoldDB" id="A0A521FFS0"/>
<evidence type="ECO:0000313" key="3">
    <source>
        <dbReference type="EMBL" id="SMO94824.1"/>
    </source>
</evidence>
<evidence type="ECO:0000256" key="1">
    <source>
        <dbReference type="PROSITE-ProRule" id="PRU00339"/>
    </source>
</evidence>
<dbReference type="SMART" id="SM00028">
    <property type="entry name" value="TPR"/>
    <property type="match status" value="4"/>
</dbReference>
<dbReference type="InterPro" id="IPR019734">
    <property type="entry name" value="TPR_rpt"/>
</dbReference>
<gene>
    <name evidence="3" type="ORF">SAMN06265379_1261</name>
</gene>
<proteinExistence type="predicted"/>
<evidence type="ECO:0000313" key="4">
    <source>
        <dbReference type="Proteomes" id="UP000319040"/>
    </source>
</evidence>
<name>A0A521FFS0_SACCC</name>
<dbReference type="Gene3D" id="1.25.40.10">
    <property type="entry name" value="Tetratricopeptide repeat domain"/>
    <property type="match status" value="3"/>
</dbReference>
<protein>
    <submittedName>
        <fullName evidence="3">Uncharacterized protein</fullName>
    </submittedName>
</protein>
<accession>A0A521FFS0</accession>
<evidence type="ECO:0000256" key="2">
    <source>
        <dbReference type="SAM" id="Phobius"/>
    </source>
</evidence>
<dbReference type="PROSITE" id="PS50005">
    <property type="entry name" value="TPR"/>
    <property type="match status" value="1"/>
</dbReference>
<feature type="transmembrane region" description="Helical" evidence="2">
    <location>
        <begin position="49"/>
        <end position="66"/>
    </location>
</feature>